<feature type="region of interest" description="Disordered" evidence="1">
    <location>
        <begin position="138"/>
        <end position="162"/>
    </location>
</feature>
<keyword evidence="3" id="KW-1185">Reference proteome</keyword>
<dbReference type="Proteomes" id="UP000479000">
    <property type="component" value="Unassembled WGS sequence"/>
</dbReference>
<proteinExistence type="predicted"/>
<name>A0A6H5FVE7_9HEMI</name>
<protein>
    <submittedName>
        <fullName evidence="2">Uncharacterized protein</fullName>
    </submittedName>
</protein>
<evidence type="ECO:0000313" key="3">
    <source>
        <dbReference type="Proteomes" id="UP000479000"/>
    </source>
</evidence>
<dbReference type="EMBL" id="CADCXU010000762">
    <property type="protein sequence ID" value="CAA9993561.1"/>
    <property type="molecule type" value="Genomic_DNA"/>
</dbReference>
<feature type="non-terminal residue" evidence="2">
    <location>
        <position position="162"/>
    </location>
</feature>
<dbReference type="AlphaFoldDB" id="A0A6H5FVE7"/>
<evidence type="ECO:0000256" key="1">
    <source>
        <dbReference type="SAM" id="MobiDB-lite"/>
    </source>
</evidence>
<accession>A0A6H5FVE7</accession>
<organism evidence="2 3">
    <name type="scientific">Nesidiocoris tenuis</name>
    <dbReference type="NCBI Taxonomy" id="355587"/>
    <lineage>
        <taxon>Eukaryota</taxon>
        <taxon>Metazoa</taxon>
        <taxon>Ecdysozoa</taxon>
        <taxon>Arthropoda</taxon>
        <taxon>Hexapoda</taxon>
        <taxon>Insecta</taxon>
        <taxon>Pterygota</taxon>
        <taxon>Neoptera</taxon>
        <taxon>Paraneoptera</taxon>
        <taxon>Hemiptera</taxon>
        <taxon>Heteroptera</taxon>
        <taxon>Panheteroptera</taxon>
        <taxon>Cimicomorpha</taxon>
        <taxon>Miridae</taxon>
        <taxon>Dicyphina</taxon>
        <taxon>Nesidiocoris</taxon>
    </lineage>
</organism>
<gene>
    <name evidence="2" type="ORF">NTEN_LOCUS490</name>
</gene>
<evidence type="ECO:0000313" key="2">
    <source>
        <dbReference type="EMBL" id="CAA9993561.1"/>
    </source>
</evidence>
<reference evidence="2 3" key="1">
    <citation type="submission" date="2020-02" db="EMBL/GenBank/DDBJ databases">
        <authorList>
            <person name="Ferguson B K."/>
        </authorList>
    </citation>
    <scope>NUCLEOTIDE SEQUENCE [LARGE SCALE GENOMIC DNA]</scope>
</reference>
<sequence>MTIGEGEEIGELDGLAEIKPKCSETDIHYTYSVPQEMVDRRIGYKKFEGEKHVQPYDKVGMKLPKWMQSGKNDHQEEPRKFQYVEPHLRLMGDGHYQISEKTMEQVTPQLLLAWAQKIDDDDQICEIEKAVRELVDESFDKAEPADPEAHPWDAISMEDRTE</sequence>